<keyword evidence="3" id="KW-1185">Reference proteome</keyword>
<evidence type="ECO:0000256" key="1">
    <source>
        <dbReference type="SAM" id="MobiDB-lite"/>
    </source>
</evidence>
<feature type="region of interest" description="Disordered" evidence="1">
    <location>
        <begin position="174"/>
        <end position="335"/>
    </location>
</feature>
<reference evidence="2" key="1">
    <citation type="submission" date="2020-07" db="EMBL/GenBank/DDBJ databases">
        <title>Draft Genome Sequence of a Deep-Sea Yeast, Naganishia (Cryptococcus) liquefaciens strain N6.</title>
        <authorList>
            <person name="Han Y.W."/>
            <person name="Kajitani R."/>
            <person name="Morimoto H."/>
            <person name="Parhat M."/>
            <person name="Tsubouchi H."/>
            <person name="Bakenova O."/>
            <person name="Ogata M."/>
            <person name="Argunhan B."/>
            <person name="Aoki R."/>
            <person name="Kajiwara S."/>
            <person name="Itoh T."/>
            <person name="Iwasaki H."/>
        </authorList>
    </citation>
    <scope>NUCLEOTIDE SEQUENCE</scope>
    <source>
        <strain evidence="2">N6</strain>
    </source>
</reference>
<feature type="compositionally biased region" description="Basic and acidic residues" evidence="1">
    <location>
        <begin position="224"/>
        <end position="234"/>
    </location>
</feature>
<dbReference type="AlphaFoldDB" id="A0A8H3TYV7"/>
<evidence type="ECO:0000313" key="3">
    <source>
        <dbReference type="Proteomes" id="UP000620104"/>
    </source>
</evidence>
<organism evidence="2 3">
    <name type="scientific">Naganishia liquefaciens</name>
    <dbReference type="NCBI Taxonomy" id="104408"/>
    <lineage>
        <taxon>Eukaryota</taxon>
        <taxon>Fungi</taxon>
        <taxon>Dikarya</taxon>
        <taxon>Basidiomycota</taxon>
        <taxon>Agaricomycotina</taxon>
        <taxon>Tremellomycetes</taxon>
        <taxon>Filobasidiales</taxon>
        <taxon>Filobasidiaceae</taxon>
        <taxon>Naganishia</taxon>
    </lineage>
</organism>
<comment type="caution">
    <text evidence="2">The sequence shown here is derived from an EMBL/GenBank/DDBJ whole genome shotgun (WGS) entry which is preliminary data.</text>
</comment>
<dbReference type="OrthoDB" id="10680931at2759"/>
<dbReference type="EMBL" id="BLZA01000040">
    <property type="protein sequence ID" value="GHJ89358.1"/>
    <property type="molecule type" value="Genomic_DNA"/>
</dbReference>
<evidence type="ECO:0000313" key="2">
    <source>
        <dbReference type="EMBL" id="GHJ89358.1"/>
    </source>
</evidence>
<sequence>MTCRTGGHDRHFPAGLDLKYSSRHGQKNHENNLSPPGVYVAPDPDFYAVHIERIGARIQGMLDACAKLVKPPGKKHFELERLLGVLARRFYGVFESIEYIRHGGNNLEKTGNVSPDELEQDLASIMRELSRLVRETGSRELRYAFRLLQVQCDSSLAAIRQFWVSRACLSPPATDQAFTRSQGERLLRGKPPMRSLYATNEPSVGGRPVSGHLDTPTKRKGVHPRRDFLRRNTARDAASSTRRAQHSDSLGRSEPRRGDISLNHEQLLPDSSPLDQNSDASGERHSEASSLPSGASSKESTFLSSLSSLGSGTSQSTLSKSSFAPPTFLTDIDSRPSHRLSMASSLASDISSFNSACPQGSGHVPL</sequence>
<protein>
    <submittedName>
        <fullName evidence="2">Uncharacterized protein</fullName>
    </submittedName>
</protein>
<proteinExistence type="predicted"/>
<feature type="compositionally biased region" description="Basic and acidic residues" evidence="1">
    <location>
        <begin position="245"/>
        <end position="259"/>
    </location>
</feature>
<gene>
    <name evidence="2" type="ORF">NliqN6_5760</name>
</gene>
<dbReference type="Proteomes" id="UP000620104">
    <property type="component" value="Unassembled WGS sequence"/>
</dbReference>
<accession>A0A8H3TYV7</accession>
<name>A0A8H3TYV7_9TREE</name>
<feature type="compositionally biased region" description="Low complexity" evidence="1">
    <location>
        <begin position="288"/>
        <end position="323"/>
    </location>
</feature>